<evidence type="ECO:0008006" key="4">
    <source>
        <dbReference type="Google" id="ProtNLM"/>
    </source>
</evidence>
<sequence length="40" mass="4246">MADTDTHTENEAEVDSCGHEIKDADAIPDEDLPTAFGGVE</sequence>
<name>A0A1I1CM27_9GAMM</name>
<evidence type="ECO:0000256" key="1">
    <source>
        <dbReference type="SAM" id="MobiDB-lite"/>
    </source>
</evidence>
<organism evidence="2 3">
    <name type="scientific">Azotobacter beijerinckii</name>
    <dbReference type="NCBI Taxonomy" id="170623"/>
    <lineage>
        <taxon>Bacteria</taxon>
        <taxon>Pseudomonadati</taxon>
        <taxon>Pseudomonadota</taxon>
        <taxon>Gammaproteobacteria</taxon>
        <taxon>Pseudomonadales</taxon>
        <taxon>Pseudomonadaceae</taxon>
        <taxon>Azotobacter</taxon>
    </lineage>
</organism>
<dbReference type="EMBL" id="FOKJ01000144">
    <property type="protein sequence ID" value="SFB63547.1"/>
    <property type="molecule type" value="Genomic_DNA"/>
</dbReference>
<proteinExistence type="predicted"/>
<evidence type="ECO:0000313" key="3">
    <source>
        <dbReference type="Proteomes" id="UP000198861"/>
    </source>
</evidence>
<feature type="region of interest" description="Disordered" evidence="1">
    <location>
        <begin position="1"/>
        <end position="40"/>
    </location>
</feature>
<comment type="caution">
    <text evidence="2">The sequence shown here is derived from an EMBL/GenBank/DDBJ whole genome shotgun (WGS) entry which is preliminary data.</text>
</comment>
<reference evidence="2 3" key="1">
    <citation type="submission" date="2016-10" db="EMBL/GenBank/DDBJ databases">
        <authorList>
            <person name="Varghese N."/>
            <person name="Submissions S."/>
        </authorList>
    </citation>
    <scope>NUCLEOTIDE SEQUENCE [LARGE SCALE GENOMIC DNA]</scope>
    <source>
        <strain evidence="2 3">DSM 282</strain>
    </source>
</reference>
<dbReference type="RefSeq" id="WP_302847845.1">
    <property type="nucleotide sequence ID" value="NZ_FOKJ01000144.1"/>
</dbReference>
<protein>
    <recommendedName>
        <fullName evidence="4">Metallothionein</fullName>
    </recommendedName>
</protein>
<evidence type="ECO:0000313" key="2">
    <source>
        <dbReference type="EMBL" id="SFB63547.1"/>
    </source>
</evidence>
<accession>A0A1I1CM27</accession>
<dbReference type="Proteomes" id="UP000198861">
    <property type="component" value="Unassembled WGS sequence"/>
</dbReference>
<feature type="compositionally biased region" description="Basic and acidic residues" evidence="1">
    <location>
        <begin position="1"/>
        <end position="25"/>
    </location>
</feature>
<gene>
    <name evidence="2" type="ORF">SAMN04244571_04558</name>
</gene>
<keyword evidence="3" id="KW-1185">Reference proteome</keyword>